<keyword evidence="8" id="KW-1185">Reference proteome</keyword>
<keyword evidence="3" id="KW-0274">FAD</keyword>
<evidence type="ECO:0000259" key="5">
    <source>
        <dbReference type="Pfam" id="PF07992"/>
    </source>
</evidence>
<evidence type="ECO:0000256" key="4">
    <source>
        <dbReference type="ARBA" id="ARBA00023002"/>
    </source>
</evidence>
<protein>
    <submittedName>
        <fullName evidence="7">3-phenylpropionate/trans-cinnamate dioxygenase ferredoxin reductase subunit</fullName>
        <ecNumber evidence="7">1.18.1.3</ecNumber>
    </submittedName>
</protein>
<reference evidence="7 8" key="1">
    <citation type="submission" date="2023-07" db="EMBL/GenBank/DDBJ databases">
        <title>Sorghum-associated microbial communities from plants grown in Nebraska, USA.</title>
        <authorList>
            <person name="Schachtman D."/>
        </authorList>
    </citation>
    <scope>NUCLEOTIDE SEQUENCE [LARGE SCALE GENOMIC DNA]</scope>
    <source>
        <strain evidence="7 8">BE167</strain>
    </source>
</reference>
<proteinExistence type="predicted"/>
<dbReference type="GO" id="GO:0051213">
    <property type="term" value="F:dioxygenase activity"/>
    <property type="evidence" value="ECO:0007669"/>
    <property type="project" value="UniProtKB-KW"/>
</dbReference>
<dbReference type="RefSeq" id="WP_310060031.1">
    <property type="nucleotide sequence ID" value="NZ_JAVDVQ010000018.1"/>
</dbReference>
<dbReference type="Pfam" id="PF07992">
    <property type="entry name" value="Pyr_redox_2"/>
    <property type="match status" value="1"/>
</dbReference>
<evidence type="ECO:0000256" key="2">
    <source>
        <dbReference type="ARBA" id="ARBA00022630"/>
    </source>
</evidence>
<dbReference type="PRINTS" id="PR00368">
    <property type="entry name" value="FADPNR"/>
</dbReference>
<dbReference type="InterPro" id="IPR036188">
    <property type="entry name" value="FAD/NAD-bd_sf"/>
</dbReference>
<dbReference type="GO" id="GO:0008860">
    <property type="term" value="F:ferredoxin-NAD+ reductase activity"/>
    <property type="evidence" value="ECO:0007669"/>
    <property type="project" value="UniProtKB-EC"/>
</dbReference>
<evidence type="ECO:0000256" key="3">
    <source>
        <dbReference type="ARBA" id="ARBA00022827"/>
    </source>
</evidence>
<dbReference type="InterPro" id="IPR023753">
    <property type="entry name" value="FAD/NAD-binding_dom"/>
</dbReference>
<sequence>MLHASSVVIVGAGHGGYQTAKSLRDLGYDKPITVLNEDGDMPYQRPPLSKAYLTGKSSLEDLSFAPADYYQAADITLMRNAMVKSIDRQARTVTLSDGSVLPYGHLVLATGTRPRELDVPGSTAEGVFSLRKLADADALAARLAASRDVVVVGAGFIGLEFVSVALAHGKAPVVLEFAPRILGRAASEPVSEYFASYYREQGVTIVPGTGVAEIETAGGAVSAVVDSNGVRHAADMVVVGIGVLPETGLAQRAGLAVENGIVVDESLGTSDPHISAIGDCCSYPSVTAGRMVRLESVQNATDHARCVAAKLVGKPRRYAEIPWFWSDQGPKKLQMAGLNFGSDRQVVRGDVPAGKFSVFLYDGDDLVAVDSVDRPMDHMSARRLMAAGIRLPPEDAADPGFDLKGFALRAQAAATARS</sequence>
<accession>A0ABU1UG43</accession>
<gene>
    <name evidence="7" type="ORF">J2X01_003436</name>
</gene>
<dbReference type="EC" id="1.18.1.3" evidence="7"/>
<keyword evidence="7" id="KW-0223">Dioxygenase</keyword>
<dbReference type="Pfam" id="PF14759">
    <property type="entry name" value="Reductase_C"/>
    <property type="match status" value="1"/>
</dbReference>
<comment type="caution">
    <text evidence="7">The sequence shown here is derived from an EMBL/GenBank/DDBJ whole genome shotgun (WGS) entry which is preliminary data.</text>
</comment>
<dbReference type="InterPro" id="IPR050446">
    <property type="entry name" value="FAD-oxidoreductase/Apoptosis"/>
</dbReference>
<evidence type="ECO:0000259" key="6">
    <source>
        <dbReference type="Pfam" id="PF14759"/>
    </source>
</evidence>
<feature type="domain" description="FAD/NAD(P)-binding" evidence="5">
    <location>
        <begin position="6"/>
        <end position="304"/>
    </location>
</feature>
<keyword evidence="2" id="KW-0285">Flavoprotein</keyword>
<dbReference type="Gene3D" id="3.30.390.30">
    <property type="match status" value="1"/>
</dbReference>
<name>A0ABU1UG43_9MICC</name>
<dbReference type="Proteomes" id="UP001252243">
    <property type="component" value="Unassembled WGS sequence"/>
</dbReference>
<evidence type="ECO:0000313" key="7">
    <source>
        <dbReference type="EMBL" id="MDR7084128.1"/>
    </source>
</evidence>
<feature type="domain" description="Reductase C-terminal" evidence="6">
    <location>
        <begin position="323"/>
        <end position="406"/>
    </location>
</feature>
<dbReference type="PRINTS" id="PR00411">
    <property type="entry name" value="PNDRDTASEI"/>
</dbReference>
<organism evidence="7 8">
    <name type="scientific">Arthrobacter ginsengisoli</name>
    <dbReference type="NCBI Taxonomy" id="1356565"/>
    <lineage>
        <taxon>Bacteria</taxon>
        <taxon>Bacillati</taxon>
        <taxon>Actinomycetota</taxon>
        <taxon>Actinomycetes</taxon>
        <taxon>Micrococcales</taxon>
        <taxon>Micrococcaceae</taxon>
        <taxon>Arthrobacter</taxon>
    </lineage>
</organism>
<dbReference type="InterPro" id="IPR016156">
    <property type="entry name" value="FAD/NAD-linked_Rdtase_dimer_sf"/>
</dbReference>
<dbReference type="SUPFAM" id="SSF55424">
    <property type="entry name" value="FAD/NAD-linked reductases, dimerisation (C-terminal) domain"/>
    <property type="match status" value="1"/>
</dbReference>
<keyword evidence="4 7" id="KW-0560">Oxidoreductase</keyword>
<dbReference type="PANTHER" id="PTHR43557">
    <property type="entry name" value="APOPTOSIS-INDUCING FACTOR 1"/>
    <property type="match status" value="1"/>
</dbReference>
<dbReference type="SUPFAM" id="SSF51905">
    <property type="entry name" value="FAD/NAD(P)-binding domain"/>
    <property type="match status" value="2"/>
</dbReference>
<evidence type="ECO:0000313" key="8">
    <source>
        <dbReference type="Proteomes" id="UP001252243"/>
    </source>
</evidence>
<dbReference type="PANTHER" id="PTHR43557:SF2">
    <property type="entry name" value="RIESKE DOMAIN-CONTAINING PROTEIN-RELATED"/>
    <property type="match status" value="1"/>
</dbReference>
<dbReference type="InterPro" id="IPR028202">
    <property type="entry name" value="Reductase_C"/>
</dbReference>
<evidence type="ECO:0000256" key="1">
    <source>
        <dbReference type="ARBA" id="ARBA00001974"/>
    </source>
</evidence>
<dbReference type="Gene3D" id="3.50.50.60">
    <property type="entry name" value="FAD/NAD(P)-binding domain"/>
    <property type="match status" value="2"/>
</dbReference>
<comment type="cofactor">
    <cofactor evidence="1">
        <name>FAD</name>
        <dbReference type="ChEBI" id="CHEBI:57692"/>
    </cofactor>
</comment>
<dbReference type="EMBL" id="JAVDVQ010000018">
    <property type="protein sequence ID" value="MDR7084128.1"/>
    <property type="molecule type" value="Genomic_DNA"/>
</dbReference>